<accession>A0A426YZ60</accession>
<evidence type="ECO:0000313" key="2">
    <source>
        <dbReference type="Proteomes" id="UP000287651"/>
    </source>
</evidence>
<dbReference type="EMBL" id="AMZH03009366">
    <property type="protein sequence ID" value="RRT57012.1"/>
    <property type="molecule type" value="Genomic_DNA"/>
</dbReference>
<dbReference type="AlphaFoldDB" id="A0A426YZ60"/>
<proteinExistence type="predicted"/>
<sequence>STAIISSSRGAAPIDPGAVDALAAMQSYFNVDSTVITRRLVEVRKNYFVPLEYKLHAPLPRERPYDTFLSGFNLSTNALKVSIRFPLHPVIEAFSIEWTSQMVNNTVPMLSVDETKLVEILQEILSASRGVKDMNEA</sequence>
<dbReference type="Proteomes" id="UP000287651">
    <property type="component" value="Unassembled WGS sequence"/>
</dbReference>
<comment type="caution">
    <text evidence="1">The sequence shown here is derived from an EMBL/GenBank/DDBJ whole genome shotgun (WGS) entry which is preliminary data.</text>
</comment>
<name>A0A426YZ60_ENSVE</name>
<organism evidence="1 2">
    <name type="scientific">Ensete ventricosum</name>
    <name type="common">Abyssinian banana</name>
    <name type="synonym">Musa ensete</name>
    <dbReference type="NCBI Taxonomy" id="4639"/>
    <lineage>
        <taxon>Eukaryota</taxon>
        <taxon>Viridiplantae</taxon>
        <taxon>Streptophyta</taxon>
        <taxon>Embryophyta</taxon>
        <taxon>Tracheophyta</taxon>
        <taxon>Spermatophyta</taxon>
        <taxon>Magnoliopsida</taxon>
        <taxon>Liliopsida</taxon>
        <taxon>Zingiberales</taxon>
        <taxon>Musaceae</taxon>
        <taxon>Ensete</taxon>
    </lineage>
</organism>
<gene>
    <name evidence="1" type="ORF">B296_00036622</name>
</gene>
<reference evidence="1 2" key="1">
    <citation type="journal article" date="2014" name="Agronomy (Basel)">
        <title>A Draft Genome Sequence for Ensete ventricosum, the Drought-Tolerant Tree Against Hunger.</title>
        <authorList>
            <person name="Harrison J."/>
            <person name="Moore K.A."/>
            <person name="Paszkiewicz K."/>
            <person name="Jones T."/>
            <person name="Grant M."/>
            <person name="Ambacheew D."/>
            <person name="Muzemil S."/>
            <person name="Studholme D.J."/>
        </authorList>
    </citation>
    <scope>NUCLEOTIDE SEQUENCE [LARGE SCALE GENOMIC DNA]</scope>
</reference>
<evidence type="ECO:0000313" key="1">
    <source>
        <dbReference type="EMBL" id="RRT57012.1"/>
    </source>
</evidence>
<protein>
    <submittedName>
        <fullName evidence="1">Uncharacterized protein</fullName>
    </submittedName>
</protein>
<feature type="non-terminal residue" evidence="1">
    <location>
        <position position="1"/>
    </location>
</feature>